<keyword evidence="12" id="KW-1185">Reference proteome</keyword>
<evidence type="ECO:0000256" key="5">
    <source>
        <dbReference type="ARBA" id="ARBA00023187"/>
    </source>
</evidence>
<feature type="compositionally biased region" description="Polar residues" evidence="8">
    <location>
        <begin position="146"/>
        <end position="167"/>
    </location>
</feature>
<evidence type="ECO:0000259" key="10">
    <source>
        <dbReference type="PROSITE" id="PS50211"/>
    </source>
</evidence>
<evidence type="ECO:0000256" key="2">
    <source>
        <dbReference type="ARBA" id="ARBA00022658"/>
    </source>
</evidence>
<feature type="compositionally biased region" description="Polar residues" evidence="8">
    <location>
        <begin position="390"/>
        <end position="401"/>
    </location>
</feature>
<feature type="domain" description="UDENN" evidence="10">
    <location>
        <begin position="534"/>
        <end position="1029"/>
    </location>
</feature>
<evidence type="ECO:0000256" key="3">
    <source>
        <dbReference type="ARBA" id="ARBA00022664"/>
    </source>
</evidence>
<keyword evidence="9" id="KW-0732">Signal</keyword>
<dbReference type="SMART" id="SM00800">
    <property type="entry name" value="uDENN"/>
    <property type="match status" value="1"/>
</dbReference>
<feature type="signal peptide" evidence="9">
    <location>
        <begin position="1"/>
        <end position="15"/>
    </location>
</feature>
<evidence type="ECO:0000256" key="4">
    <source>
        <dbReference type="ARBA" id="ARBA00022728"/>
    </source>
</evidence>
<keyword evidence="3" id="KW-0507">mRNA processing</keyword>
<evidence type="ECO:0000256" key="8">
    <source>
        <dbReference type="SAM" id="MobiDB-lite"/>
    </source>
</evidence>
<evidence type="ECO:0000256" key="9">
    <source>
        <dbReference type="SAM" id="SignalP"/>
    </source>
</evidence>
<dbReference type="InterPro" id="IPR001194">
    <property type="entry name" value="cDENN_dom"/>
</dbReference>
<dbReference type="SMART" id="SM00801">
    <property type="entry name" value="dDENN"/>
    <property type="match status" value="1"/>
</dbReference>
<dbReference type="InterPro" id="IPR008409">
    <property type="entry name" value="SPF27"/>
</dbReference>
<dbReference type="FunFam" id="3.40.50.11500:FF:000004">
    <property type="entry name" value="DENN domain-containing protein 2C isoform X1"/>
    <property type="match status" value="1"/>
</dbReference>
<comment type="caution">
    <text evidence="11">The sequence shown here is derived from an EMBL/GenBank/DDBJ whole genome shotgun (WGS) entry which is preliminary data.</text>
</comment>
<dbReference type="InterPro" id="IPR051942">
    <property type="entry name" value="DENN_domain_containing_2"/>
</dbReference>
<keyword evidence="7" id="KW-0175">Coiled coil</keyword>
<dbReference type="InterPro" id="IPR043153">
    <property type="entry name" value="DENN_C"/>
</dbReference>
<feature type="compositionally biased region" description="Basic and acidic residues" evidence="8">
    <location>
        <begin position="172"/>
        <end position="184"/>
    </location>
</feature>
<organism evidence="11 12">
    <name type="scientific">Electrophorus voltai</name>
    <dbReference type="NCBI Taxonomy" id="2609070"/>
    <lineage>
        <taxon>Eukaryota</taxon>
        <taxon>Metazoa</taxon>
        <taxon>Chordata</taxon>
        <taxon>Craniata</taxon>
        <taxon>Vertebrata</taxon>
        <taxon>Euteleostomi</taxon>
        <taxon>Actinopterygii</taxon>
        <taxon>Neopterygii</taxon>
        <taxon>Teleostei</taxon>
        <taxon>Ostariophysi</taxon>
        <taxon>Gymnotiformes</taxon>
        <taxon>Gymnotoidei</taxon>
        <taxon>Gymnotidae</taxon>
        <taxon>Electrophorus</taxon>
    </lineage>
</organism>
<dbReference type="GO" id="GO:0005681">
    <property type="term" value="C:spliceosomal complex"/>
    <property type="evidence" value="ECO:0007669"/>
    <property type="project" value="UniProtKB-KW"/>
</dbReference>
<evidence type="ECO:0000256" key="7">
    <source>
        <dbReference type="SAM" id="Coils"/>
    </source>
</evidence>
<feature type="compositionally biased region" description="Polar residues" evidence="8">
    <location>
        <begin position="428"/>
        <end position="440"/>
    </location>
</feature>
<dbReference type="Pfam" id="PF03456">
    <property type="entry name" value="uDENN"/>
    <property type="match status" value="1"/>
</dbReference>
<protein>
    <recommendedName>
        <fullName evidence="10">UDENN domain-containing protein</fullName>
    </recommendedName>
</protein>
<evidence type="ECO:0000313" key="11">
    <source>
        <dbReference type="EMBL" id="KAK1801061.1"/>
    </source>
</evidence>
<dbReference type="GO" id="GO:0005085">
    <property type="term" value="F:guanyl-nucleotide exchange factor activity"/>
    <property type="evidence" value="ECO:0007669"/>
    <property type="project" value="UniProtKB-KW"/>
</dbReference>
<dbReference type="InterPro" id="IPR005113">
    <property type="entry name" value="uDENN_dom"/>
</dbReference>
<feature type="region of interest" description="Disordered" evidence="8">
    <location>
        <begin position="124"/>
        <end position="212"/>
    </location>
</feature>
<dbReference type="SMART" id="SM00799">
    <property type="entry name" value="DENN"/>
    <property type="match status" value="1"/>
</dbReference>
<dbReference type="InterPro" id="IPR005112">
    <property type="entry name" value="dDENN_dom"/>
</dbReference>
<feature type="non-terminal residue" evidence="11">
    <location>
        <position position="1"/>
    </location>
</feature>
<dbReference type="GO" id="GO:0006397">
    <property type="term" value="P:mRNA processing"/>
    <property type="evidence" value="ECO:0007669"/>
    <property type="project" value="UniProtKB-KW"/>
</dbReference>
<feature type="chain" id="PRO_5041919355" description="UDENN domain-containing protein" evidence="9">
    <location>
        <begin position="16"/>
        <end position="1319"/>
    </location>
</feature>
<dbReference type="PANTHER" id="PTHR15288:SF6">
    <property type="entry name" value="DENN DOMAIN-CONTAINING PROTEIN 2C"/>
    <property type="match status" value="1"/>
</dbReference>
<dbReference type="Pfam" id="PF05700">
    <property type="entry name" value="BCAS2"/>
    <property type="match status" value="1"/>
</dbReference>
<dbReference type="InterPro" id="IPR037516">
    <property type="entry name" value="Tripartite_DENN"/>
</dbReference>
<dbReference type="Pfam" id="PF02141">
    <property type="entry name" value="DENN"/>
    <property type="match status" value="2"/>
</dbReference>
<keyword evidence="5" id="KW-0508">mRNA splicing</keyword>
<keyword evidence="6" id="KW-0539">Nucleus</keyword>
<dbReference type="PANTHER" id="PTHR15288">
    <property type="entry name" value="DENN DOMAIN-CONTAINING PROTEIN 2"/>
    <property type="match status" value="1"/>
</dbReference>
<feature type="coiled-coil region" evidence="7">
    <location>
        <begin position="1233"/>
        <end position="1260"/>
    </location>
</feature>
<dbReference type="EMBL" id="JAROKS010000009">
    <property type="protein sequence ID" value="KAK1801061.1"/>
    <property type="molecule type" value="Genomic_DNA"/>
</dbReference>
<keyword evidence="2" id="KW-0344">Guanine-nucleotide releasing factor</keyword>
<feature type="coiled-coil region" evidence="7">
    <location>
        <begin position="1286"/>
        <end position="1313"/>
    </location>
</feature>
<proteinExistence type="predicted"/>
<comment type="subcellular location">
    <subcellularLocation>
        <location evidence="1">Nucleus</location>
    </subcellularLocation>
</comment>
<sequence length="1319" mass="147683">RAGLLSGLLAMLALGVDYGKPGGRGRGEGGGATTEGRTIAWQSHVPGRLLPRGTGVNIKQKISKWEGLSQPEDGHGGREKTPISHSLSREALGNVVHLDDKNNGLCRKMNLSKAKSLGLDFRETQASDRQAAGGCKSEAMHRRTCSNEVITSSPVSKLSLSKTQAQLPGNKLDVKKQKSSHGETGENDTDADITSLPQHVDDPEDSLPPGNFYTSRGFWRRLEGEEALWDRAKPPSPMSKGLILRETALCSPQPNIPPPKPQRTFQYQGADCPPVHSVQWEKQSLGSQSKEVRSHDVIHPPRGPPPLCPVAPSNGFSRNRKNRKSFEFEDVVHVTAQQGSRGPVFRCSGLYHARSEDSIYEDIMADLSKENPYEDIKLSPMCLPIKRSRSSSVAKRQNSCTPKLPPKPPALRVNTDVLPEEAQDFRQAGTSLSQTPTTPKASAASRAAYKTQRQPQYVSRIQEIFQAKRGRKRVKSQMSTSRDELSGTESDPEESSKGASQRHVYVQSTLRRRPGYRTLERDLIQLQQQQLFQLFVVVSLRKRSPGNTYYPEITQQFPTKFEKSSRLSRETEDRLKAIPSFCFPDAEGWRPSADVNSETFSFVLTGEDGSRWFGYCRKILPCGKGKRLPEVHCIISRLGCFGLFAKILEEVERRREIAPALVHPFMRSVMEAPFPAPGRTITVRSFLPGSGNEELTLCRPVDSRLEHVDFDSLLQSLSVSRLLQVFCLTAAGEESHLHRGQTQILEEVERRREIAPALVHPFMRSVMEAPFPAPGRTITVRSFLPGSGNEELTLCRPVDSRLEHVDFDSLLQSLSVSRLLQVFASLLLERRVIFIADKLSTLSRCAHSALALLYPFTWQHTFVPVLPASMLDISCSPTPFLMGALSPSLPQLLDLPIEEVLIVDLCADKFVVQLGDEDCILPSKLQAALQEVLETRQEMLQDREEGRREEGCDLSSLVSEAFVRFFVELAGHYSLHIGETGSAGVHELNRDTFRKSHPSRGVRQFLQLFMDTQMFAGFIQDRELRKGGVRGLFEVRAAEYLASCPEPEASGVNKFLKGLGNKMKFLQKNSQGGANVHNIQHLRKPKKSTSVTLNMAGTSSVAGEVFVDALPYFDQGYDAPGVREAAAALVEEETRRYRPTKNYLSYLPTPDFSAFETEIMRNEFERLAARQPLELLSMKRYELPAPSSGQKNDITAWQDCVNNSMAQLEHQAVRIENLELMAQYGTNAWKVSNDNLAFMIENAQKELQKVRKQIQDLNWQRKNDQLSGGAKLRELESNWVSLVSKNYEIERAIVQLENDVAQLRHQQGEENKENIRQDF</sequence>
<accession>A0AAD9E0T6</accession>
<dbReference type="PROSITE" id="PS50211">
    <property type="entry name" value="DENN"/>
    <property type="match status" value="1"/>
</dbReference>
<reference evidence="11" key="1">
    <citation type="submission" date="2023-03" db="EMBL/GenBank/DDBJ databases">
        <title>Electrophorus voltai genome.</title>
        <authorList>
            <person name="Bian C."/>
        </authorList>
    </citation>
    <scope>NUCLEOTIDE SEQUENCE</scope>
    <source>
        <strain evidence="11">CB-2022</strain>
        <tissue evidence="11">Muscle</tissue>
    </source>
</reference>
<dbReference type="Gene3D" id="3.30.450.200">
    <property type="match status" value="1"/>
</dbReference>
<dbReference type="Proteomes" id="UP001239994">
    <property type="component" value="Unassembled WGS sequence"/>
</dbReference>
<dbReference type="Pfam" id="PF03455">
    <property type="entry name" value="dDENN"/>
    <property type="match status" value="1"/>
</dbReference>
<gene>
    <name evidence="11" type="ORF">P4O66_022765</name>
</gene>
<feature type="region of interest" description="Disordered" evidence="8">
    <location>
        <begin position="426"/>
        <end position="455"/>
    </location>
</feature>
<dbReference type="Gene3D" id="3.40.50.11500">
    <property type="match status" value="1"/>
</dbReference>
<keyword evidence="4" id="KW-0747">Spliceosome</keyword>
<dbReference type="GO" id="GO:0008380">
    <property type="term" value="P:RNA splicing"/>
    <property type="evidence" value="ECO:0007669"/>
    <property type="project" value="UniProtKB-KW"/>
</dbReference>
<feature type="region of interest" description="Disordered" evidence="8">
    <location>
        <begin position="468"/>
        <end position="507"/>
    </location>
</feature>
<evidence type="ECO:0000313" key="12">
    <source>
        <dbReference type="Proteomes" id="UP001239994"/>
    </source>
</evidence>
<name>A0AAD9E0T6_9TELE</name>
<feature type="region of interest" description="Disordered" evidence="8">
    <location>
        <begin position="388"/>
        <end position="412"/>
    </location>
</feature>
<evidence type="ECO:0000256" key="1">
    <source>
        <dbReference type="ARBA" id="ARBA00004123"/>
    </source>
</evidence>
<evidence type="ECO:0000256" key="6">
    <source>
        <dbReference type="ARBA" id="ARBA00023242"/>
    </source>
</evidence>